<accession>A0A077EJ60</accession>
<dbReference type="KEGG" id="eao:BD94_2494"/>
<dbReference type="InterPro" id="IPR050300">
    <property type="entry name" value="GDXG_lipolytic_enzyme"/>
</dbReference>
<dbReference type="InterPro" id="IPR013094">
    <property type="entry name" value="AB_hydrolase_3"/>
</dbReference>
<dbReference type="EMBL" id="CP007547">
    <property type="protein sequence ID" value="AIL46269.1"/>
    <property type="molecule type" value="Genomic_DNA"/>
</dbReference>
<dbReference type="SUPFAM" id="SSF53474">
    <property type="entry name" value="alpha/beta-Hydrolases"/>
    <property type="match status" value="1"/>
</dbReference>
<protein>
    <submittedName>
        <fullName evidence="3">Lipase/esterase</fullName>
    </submittedName>
</protein>
<evidence type="ECO:0000256" key="1">
    <source>
        <dbReference type="ARBA" id="ARBA00022801"/>
    </source>
</evidence>
<evidence type="ECO:0000313" key="4">
    <source>
        <dbReference type="Proteomes" id="UP000028933"/>
    </source>
</evidence>
<keyword evidence="1" id="KW-0378">Hydrolase</keyword>
<dbReference type="GO" id="GO:0016787">
    <property type="term" value="F:hydrolase activity"/>
    <property type="evidence" value="ECO:0007669"/>
    <property type="project" value="UniProtKB-KW"/>
</dbReference>
<reference evidence="3" key="2">
    <citation type="journal article" date="2015" name="Genome Biol. Evol.">
        <title>Complete Genome Sequence and Transcriptomic Analysis of the Novel Pathogen Elizabethkingia anophelis in Response to Oxidative Stress.</title>
        <authorList>
            <person name="Li Y."/>
            <person name="Liu Y."/>
            <person name="Chew S.C."/>
            <person name="Tay M."/>
            <person name="Salido M.M."/>
            <person name="Teo J."/>
            <person name="Lauro F.M."/>
            <person name="Givskov M."/>
            <person name="Yang L."/>
        </authorList>
    </citation>
    <scope>NUCLEOTIDE SEQUENCE</scope>
    <source>
        <strain evidence="3">NUHP1</strain>
    </source>
</reference>
<feature type="domain" description="Alpha/beta hydrolase fold-3" evidence="2">
    <location>
        <begin position="80"/>
        <end position="282"/>
    </location>
</feature>
<dbReference type="InterPro" id="IPR029058">
    <property type="entry name" value="AB_hydrolase_fold"/>
</dbReference>
<proteinExistence type="predicted"/>
<dbReference type="Proteomes" id="UP000028933">
    <property type="component" value="Chromosome"/>
</dbReference>
<name>A0A077EJ60_9FLAO</name>
<dbReference type="RefSeq" id="WP_024565564.1">
    <property type="nucleotide sequence ID" value="NZ_CP007547.1"/>
</dbReference>
<gene>
    <name evidence="3" type="ORF">BD94_2494</name>
</gene>
<dbReference type="Pfam" id="PF07859">
    <property type="entry name" value="Abhydrolase_3"/>
    <property type="match status" value="1"/>
</dbReference>
<dbReference type="AlphaFoldDB" id="A0A077EJ60"/>
<organism evidence="3 4">
    <name type="scientific">Elizabethkingia anophelis NUHP1</name>
    <dbReference type="NCBI Taxonomy" id="1338011"/>
    <lineage>
        <taxon>Bacteria</taxon>
        <taxon>Pseudomonadati</taxon>
        <taxon>Bacteroidota</taxon>
        <taxon>Flavobacteriia</taxon>
        <taxon>Flavobacteriales</taxon>
        <taxon>Weeksellaceae</taxon>
        <taxon>Elizabethkingia</taxon>
    </lineage>
</organism>
<dbReference type="STRING" id="1338011.BD94_2494"/>
<dbReference type="PANTHER" id="PTHR48081">
    <property type="entry name" value="AB HYDROLASE SUPERFAMILY PROTEIN C4A8.06C"/>
    <property type="match status" value="1"/>
</dbReference>
<dbReference type="HOGENOM" id="CLU_012494_6_4_10"/>
<reference evidence="3" key="1">
    <citation type="journal article" date="2013" name="Lancet">
        <title>First case of E anophelis outbreak in an intensive-care unit.</title>
        <authorList>
            <person name="Teo J."/>
            <person name="Tan S.Y."/>
            <person name="Tay M."/>
            <person name="Ding Y."/>
            <person name="Kjelleberg S."/>
            <person name="Givskov M."/>
            <person name="Lin R.T."/>
            <person name="Yang L."/>
        </authorList>
    </citation>
    <scope>NUCLEOTIDE SEQUENCE [LARGE SCALE GENOMIC DNA]</scope>
    <source>
        <strain evidence="3">NUHP1</strain>
    </source>
</reference>
<sequence length="307" mass="34081">MKLTTQVKAVADHMQNVQVFDAKDALDMSRKSYESMAAQFSANKEMVRIIEEFNIDNGAHSIPVRVYRPEGSGTENSSAIIYTHGGWFVAGSFETHDAIVRKLANATKSVVIFPEYRLAPEHPFPAGLDDCIYITNWVFDNAVTLKIDQNKIGIVGDSAGGALSVAITSELGDRLRFQVLIYPAGDNKLSTESWQTYANGPVLSLEGGVQAWEWYLQKEEDKQNPLAVPVLIKDFKHTPPTQVLLAAHDPLHDDGKILVENLRTSGVTTEVVVYEEMIHGFMHMDSVFTEVQDAVENISTFINSHID</sequence>
<dbReference type="eggNOG" id="COG0657">
    <property type="taxonomic scope" value="Bacteria"/>
</dbReference>
<dbReference type="PANTHER" id="PTHR48081:SF8">
    <property type="entry name" value="ALPHA_BETA HYDROLASE FOLD-3 DOMAIN-CONTAINING PROTEIN-RELATED"/>
    <property type="match status" value="1"/>
</dbReference>
<evidence type="ECO:0000259" key="2">
    <source>
        <dbReference type="Pfam" id="PF07859"/>
    </source>
</evidence>
<evidence type="ECO:0000313" key="3">
    <source>
        <dbReference type="EMBL" id="AIL46269.1"/>
    </source>
</evidence>
<dbReference type="Gene3D" id="3.40.50.1820">
    <property type="entry name" value="alpha/beta hydrolase"/>
    <property type="match status" value="1"/>
</dbReference>